<evidence type="ECO:0000256" key="1">
    <source>
        <dbReference type="SAM" id="MobiDB-lite"/>
    </source>
</evidence>
<name>A0A7K3PDL0_9ACTN</name>
<proteinExistence type="predicted"/>
<sequence length="95" mass="9432">MGYRFDVDSGKIQQYYKVGMDVIVHLGGGRSARGLLVEVGNGSVVLATERGPSLVNADAIELIEVVGTAPPAVGPTGVAPGGAEPGTPSATGAPS</sequence>
<evidence type="ECO:0000313" key="3">
    <source>
        <dbReference type="Proteomes" id="UP000470446"/>
    </source>
</evidence>
<dbReference type="Proteomes" id="UP000470446">
    <property type="component" value="Unassembled WGS sequence"/>
</dbReference>
<organism evidence="2 3">
    <name type="scientific">Streptomyces coelicoflavus</name>
    <dbReference type="NCBI Taxonomy" id="285562"/>
    <lineage>
        <taxon>Bacteria</taxon>
        <taxon>Bacillati</taxon>
        <taxon>Actinomycetota</taxon>
        <taxon>Actinomycetes</taxon>
        <taxon>Kitasatosporales</taxon>
        <taxon>Streptomycetaceae</taxon>
        <taxon>Streptomyces</taxon>
    </lineage>
</organism>
<protein>
    <submittedName>
        <fullName evidence="2">Uncharacterized protein</fullName>
    </submittedName>
</protein>
<reference evidence="2 3" key="1">
    <citation type="submission" date="2020-01" db="EMBL/GenBank/DDBJ databases">
        <title>Insect and environment-associated Actinomycetes.</title>
        <authorList>
            <person name="Currrie C."/>
            <person name="Chevrette M."/>
            <person name="Carlson C."/>
            <person name="Stubbendieck R."/>
            <person name="Wendt-Pienkowski E."/>
        </authorList>
    </citation>
    <scope>NUCLEOTIDE SEQUENCE [LARGE SCALE GENOMIC DNA]</scope>
    <source>
        <strain evidence="2 3">SID14163</strain>
    </source>
</reference>
<dbReference type="EMBL" id="JAAGMA010000095">
    <property type="protein sequence ID" value="NEB07987.1"/>
    <property type="molecule type" value="Genomic_DNA"/>
</dbReference>
<gene>
    <name evidence="2" type="ORF">G3I32_03720</name>
</gene>
<feature type="non-terminal residue" evidence="2">
    <location>
        <position position="95"/>
    </location>
</feature>
<evidence type="ECO:0000313" key="2">
    <source>
        <dbReference type="EMBL" id="NEB07987.1"/>
    </source>
</evidence>
<feature type="region of interest" description="Disordered" evidence="1">
    <location>
        <begin position="74"/>
        <end position="95"/>
    </location>
</feature>
<accession>A0A7K3PDL0</accession>
<comment type="caution">
    <text evidence="2">The sequence shown here is derived from an EMBL/GenBank/DDBJ whole genome shotgun (WGS) entry which is preliminary data.</text>
</comment>
<dbReference type="AlphaFoldDB" id="A0A7K3PDL0"/>